<reference evidence="1 2" key="1">
    <citation type="submission" date="2023-09" db="EMBL/GenBank/DDBJ databases">
        <title>Microbacterium fusihabitans sp. nov., Microbacterium phycihabitans sp. nov., and Microbacterium cervinum sp. nov., isolated from dried seaweeds of beach.</title>
        <authorList>
            <person name="Lee S.D."/>
        </authorList>
    </citation>
    <scope>NUCLEOTIDE SEQUENCE [LARGE SCALE GENOMIC DNA]</scope>
    <source>
        <strain evidence="1 2">KSW4-17</strain>
    </source>
</reference>
<dbReference type="Proteomes" id="UP001263371">
    <property type="component" value="Unassembled WGS sequence"/>
</dbReference>
<organism evidence="1 2">
    <name type="scientific">Microbacterium galbum</name>
    <dbReference type="NCBI Taxonomy" id="3075994"/>
    <lineage>
        <taxon>Bacteria</taxon>
        <taxon>Bacillati</taxon>
        <taxon>Actinomycetota</taxon>
        <taxon>Actinomycetes</taxon>
        <taxon>Micrococcales</taxon>
        <taxon>Microbacteriaceae</taxon>
        <taxon>Microbacterium</taxon>
    </lineage>
</organism>
<dbReference type="RefSeq" id="WP_315994072.1">
    <property type="nucleotide sequence ID" value="NZ_JAWDIS010000001.1"/>
</dbReference>
<gene>
    <name evidence="1" type="ORF">RWH45_06535</name>
</gene>
<keyword evidence="2" id="KW-1185">Reference proteome</keyword>
<evidence type="ECO:0000313" key="2">
    <source>
        <dbReference type="Proteomes" id="UP001263371"/>
    </source>
</evidence>
<evidence type="ECO:0000313" key="1">
    <source>
        <dbReference type="EMBL" id="MDU0366866.1"/>
    </source>
</evidence>
<accession>A0ABU3T6B1</accession>
<proteinExistence type="predicted"/>
<sequence>MAELTATELAARLGISRRHAVELVASGTIAGRKLSSGAWLADAASVLHYEAAARRGSGGRISTATAWGLLWELSNLHASWLTPSTRWRVHRRLRTMSAEEIARTVSSRTRTHRYRAANPSKASTELIITGRAVASLLDVGLMDDIRRVCGYLPSGGDVKGYASTHFMVEDTTGLDVLYENTVPSPVKGNVMPIAVIAADLAVSPNTRERSGGLRALEKLCQQWIEANQLQR</sequence>
<comment type="caution">
    <text evidence="1">The sequence shown here is derived from an EMBL/GenBank/DDBJ whole genome shotgun (WGS) entry which is preliminary data.</text>
</comment>
<name>A0ABU3T6B1_9MICO</name>
<protein>
    <recommendedName>
        <fullName evidence="3">Helix-turn-helix domain-containing protein</fullName>
    </recommendedName>
</protein>
<dbReference type="EMBL" id="JAWDIS010000001">
    <property type="protein sequence ID" value="MDU0366866.1"/>
    <property type="molecule type" value="Genomic_DNA"/>
</dbReference>
<evidence type="ECO:0008006" key="3">
    <source>
        <dbReference type="Google" id="ProtNLM"/>
    </source>
</evidence>